<proteinExistence type="predicted"/>
<evidence type="ECO:0000313" key="3">
    <source>
        <dbReference type="EMBL" id="KAK3277331.1"/>
    </source>
</evidence>
<dbReference type="AlphaFoldDB" id="A0AAE0FIQ1"/>
<name>A0AAE0FIQ1_9CHLO</name>
<dbReference type="EMBL" id="LGRX02006155">
    <property type="protein sequence ID" value="KAK3277331.1"/>
    <property type="molecule type" value="Genomic_DNA"/>
</dbReference>
<accession>A0AAE0FIQ1</accession>
<evidence type="ECO:0000313" key="2">
    <source>
        <dbReference type="EMBL" id="KAK3260427.1"/>
    </source>
</evidence>
<protein>
    <recommendedName>
        <fullName evidence="1">Vint domain-containing protein</fullName>
    </recommendedName>
</protein>
<comment type="caution">
    <text evidence="2">The sequence shown here is derived from an EMBL/GenBank/DDBJ whole genome shotgun (WGS) entry which is preliminary data.</text>
</comment>
<dbReference type="InterPro" id="IPR039510">
    <property type="entry name" value="Vint_dom"/>
</dbReference>
<dbReference type="Proteomes" id="UP001190700">
    <property type="component" value="Unassembled WGS sequence"/>
</dbReference>
<reference evidence="2 4" key="1">
    <citation type="journal article" date="2015" name="Genome Biol. Evol.">
        <title>Comparative Genomics of a Bacterivorous Green Alga Reveals Evolutionary Causalities and Consequences of Phago-Mixotrophic Mode of Nutrition.</title>
        <authorList>
            <person name="Burns J.A."/>
            <person name="Paasch A."/>
            <person name="Narechania A."/>
            <person name="Kim E."/>
        </authorList>
    </citation>
    <scope>NUCLEOTIDE SEQUENCE [LARGE SCALE GENOMIC DNA]</scope>
    <source>
        <strain evidence="2">PLY_AMNH</strain>
    </source>
</reference>
<sequence length="190" mass="21133">MGLHADTLVHRVDADPIPARSLVRGMAVRTLSGAPANVVCVVRTDVSLVPNGCRLANCGDRRWISEYHPVCRISAQRATRWWHARDTGDVRSTPECAHVYDIVLDHEHTVCVGTDPLFGIATLGHRFEDNCVQHPYFGSDRIIQDLARFPSYKRNGLVDLRADMFVRDKSLNVIVRIQNNDASSGSCTLA</sequence>
<dbReference type="Pfam" id="PF14623">
    <property type="entry name" value="Vint"/>
    <property type="match status" value="1"/>
</dbReference>
<keyword evidence="4" id="KW-1185">Reference proteome</keyword>
<evidence type="ECO:0000259" key="1">
    <source>
        <dbReference type="Pfam" id="PF14623"/>
    </source>
</evidence>
<feature type="domain" description="Vint" evidence="1">
    <location>
        <begin position="4"/>
        <end position="172"/>
    </location>
</feature>
<gene>
    <name evidence="3" type="ORF">CYMTET_14654</name>
    <name evidence="2" type="ORF">CYMTET_30603</name>
</gene>
<dbReference type="EMBL" id="LGRX02017720">
    <property type="protein sequence ID" value="KAK3260427.1"/>
    <property type="molecule type" value="Genomic_DNA"/>
</dbReference>
<reference evidence="2" key="2">
    <citation type="submission" date="2023-06" db="EMBL/GenBank/DDBJ databases">
        <title>Long-read-based genome assembly of the green algal bacterivore Cymbomonas tetramitiformis.</title>
        <authorList>
            <person name="Gyaltshen Y."/>
            <person name="Rozenberg A."/>
            <person name="Paasch A."/>
            <person name="Burns J.A."/>
            <person name="Warring S."/>
            <person name="Larson R."/>
            <person name="Maurer-Alcala X."/>
            <person name="Dacks J."/>
            <person name="Kim E."/>
        </authorList>
    </citation>
    <scope>NUCLEOTIDE SEQUENCE</scope>
    <source>
        <strain evidence="2">PLY_AMNH</strain>
    </source>
</reference>
<evidence type="ECO:0000313" key="4">
    <source>
        <dbReference type="Proteomes" id="UP001190700"/>
    </source>
</evidence>
<organism evidence="2 4">
    <name type="scientific">Cymbomonas tetramitiformis</name>
    <dbReference type="NCBI Taxonomy" id="36881"/>
    <lineage>
        <taxon>Eukaryota</taxon>
        <taxon>Viridiplantae</taxon>
        <taxon>Chlorophyta</taxon>
        <taxon>Pyramimonadophyceae</taxon>
        <taxon>Pyramimonadales</taxon>
        <taxon>Pyramimonadaceae</taxon>
        <taxon>Cymbomonas</taxon>
    </lineage>
</organism>